<dbReference type="PANTHER" id="PTHR31302">
    <property type="entry name" value="TRANSMEMBRANE PROTEIN WITH METALLOPHOSPHOESTERASE DOMAIN-RELATED"/>
    <property type="match status" value="1"/>
</dbReference>
<proteinExistence type="predicted"/>
<dbReference type="InterPro" id="IPR051158">
    <property type="entry name" value="Metallophosphoesterase_sf"/>
</dbReference>
<dbReference type="RefSeq" id="WP_093044627.1">
    <property type="nucleotide sequence ID" value="NZ_FNQR01000006.1"/>
</dbReference>
<dbReference type="AlphaFoldDB" id="A0A1H4CJF1"/>
<accession>A0A1H4CJF1</accession>
<protein>
    <submittedName>
        <fullName evidence="2">Predicted phosphohydrolase, MPP superfamily</fullName>
    </submittedName>
</protein>
<keyword evidence="2" id="KW-0378">Hydrolase</keyword>
<dbReference type="InterPro" id="IPR004843">
    <property type="entry name" value="Calcineurin-like_PHP"/>
</dbReference>
<gene>
    <name evidence="2" type="ORF">SAMN05421743_10681</name>
</gene>
<organism evidence="2 3">
    <name type="scientific">Thalassobacillus cyri</name>
    <dbReference type="NCBI Taxonomy" id="571932"/>
    <lineage>
        <taxon>Bacteria</taxon>
        <taxon>Bacillati</taxon>
        <taxon>Bacillota</taxon>
        <taxon>Bacilli</taxon>
        <taxon>Bacillales</taxon>
        <taxon>Bacillaceae</taxon>
        <taxon>Thalassobacillus</taxon>
    </lineage>
</organism>
<evidence type="ECO:0000259" key="1">
    <source>
        <dbReference type="Pfam" id="PF00149"/>
    </source>
</evidence>
<feature type="domain" description="Calcineurin-like phosphoesterase" evidence="1">
    <location>
        <begin position="48"/>
        <end position="206"/>
    </location>
</feature>
<dbReference type="Gene3D" id="3.60.21.10">
    <property type="match status" value="1"/>
</dbReference>
<dbReference type="GO" id="GO:0016020">
    <property type="term" value="C:membrane"/>
    <property type="evidence" value="ECO:0007669"/>
    <property type="project" value="GOC"/>
</dbReference>
<dbReference type="PANTHER" id="PTHR31302:SF32">
    <property type="entry name" value="PHOSPHOESTERASE"/>
    <property type="match status" value="1"/>
</dbReference>
<dbReference type="OrthoDB" id="9780884at2"/>
<dbReference type="SUPFAM" id="SSF56300">
    <property type="entry name" value="Metallo-dependent phosphatases"/>
    <property type="match status" value="1"/>
</dbReference>
<dbReference type="Proteomes" id="UP000198584">
    <property type="component" value="Unassembled WGS sequence"/>
</dbReference>
<evidence type="ECO:0000313" key="2">
    <source>
        <dbReference type="EMBL" id="SEA60561.1"/>
    </source>
</evidence>
<dbReference type="Pfam" id="PF00149">
    <property type="entry name" value="Metallophos"/>
    <property type="match status" value="1"/>
</dbReference>
<dbReference type="GO" id="GO:0008758">
    <property type="term" value="F:UDP-2,3-diacylglucosamine hydrolase activity"/>
    <property type="evidence" value="ECO:0007669"/>
    <property type="project" value="TreeGrafter"/>
</dbReference>
<keyword evidence="3" id="KW-1185">Reference proteome</keyword>
<name>A0A1H4CJF1_9BACI</name>
<reference evidence="2 3" key="1">
    <citation type="submission" date="2016-10" db="EMBL/GenBank/DDBJ databases">
        <authorList>
            <person name="de Groot N.N."/>
        </authorList>
    </citation>
    <scope>NUCLEOTIDE SEQUENCE [LARGE SCALE GENOMIC DNA]</scope>
    <source>
        <strain evidence="2 3">CCM7597</strain>
    </source>
</reference>
<dbReference type="GO" id="GO:0009245">
    <property type="term" value="P:lipid A biosynthetic process"/>
    <property type="evidence" value="ECO:0007669"/>
    <property type="project" value="TreeGrafter"/>
</dbReference>
<dbReference type="EMBL" id="FNQR01000006">
    <property type="protein sequence ID" value="SEA60561.1"/>
    <property type="molecule type" value="Genomic_DNA"/>
</dbReference>
<dbReference type="STRING" id="571932.SAMN05421743_10681"/>
<sequence length="259" mass="29382">MIYVYTGLLLLIAAVALLFYMYRKAYTDSLDERIIQLDRFPSSFHGVRIFFISDLHKRVVKRDTLEAITTPVDLVVIGGDLIERGVSMDNVRANIKRLKLLKAPIYFVWGNNDYEGDYHDLDATLLDEGVHVLGNTAVEFTSDAGDTFSLLGVDTYQHHEENSKFAFIDARSECKLLVIHDPAMFHYLPLEQKEKVDLVLSGHTHGGQIRFMGFGLRQRGGMKNIDKTPVFISEGYGTRLIPFRLGTRAECHIIIVNSK</sequence>
<evidence type="ECO:0000313" key="3">
    <source>
        <dbReference type="Proteomes" id="UP000198584"/>
    </source>
</evidence>
<dbReference type="InterPro" id="IPR029052">
    <property type="entry name" value="Metallo-depent_PP-like"/>
</dbReference>